<dbReference type="GO" id="GO:0022857">
    <property type="term" value="F:transmembrane transporter activity"/>
    <property type="evidence" value="ECO:0007669"/>
    <property type="project" value="TreeGrafter"/>
</dbReference>
<dbReference type="InterPro" id="IPR017911">
    <property type="entry name" value="MacB-like_ATP-bd"/>
</dbReference>
<accession>A0A1N7NLD0</accession>
<dbReference type="InterPro" id="IPR003439">
    <property type="entry name" value="ABC_transporter-like_ATP-bd"/>
</dbReference>
<feature type="domain" description="ABC transporter" evidence="4">
    <location>
        <begin position="2"/>
        <end position="205"/>
    </location>
</feature>
<dbReference type="GO" id="GO:0005524">
    <property type="term" value="F:ATP binding"/>
    <property type="evidence" value="ECO:0007669"/>
    <property type="project" value="UniProtKB-KW"/>
</dbReference>
<dbReference type="OrthoDB" id="9791546at2"/>
<keyword evidence="6" id="KW-1185">Reference proteome</keyword>
<proteinExistence type="predicted"/>
<dbReference type="PROSITE" id="PS50893">
    <property type="entry name" value="ABC_TRANSPORTER_2"/>
    <property type="match status" value="1"/>
</dbReference>
<dbReference type="Proteomes" id="UP000186795">
    <property type="component" value="Unassembled WGS sequence"/>
</dbReference>
<dbReference type="GO" id="GO:0005886">
    <property type="term" value="C:plasma membrane"/>
    <property type="evidence" value="ECO:0007669"/>
    <property type="project" value="TreeGrafter"/>
</dbReference>
<keyword evidence="2" id="KW-0547">Nucleotide-binding</keyword>
<dbReference type="GO" id="GO:0016887">
    <property type="term" value="F:ATP hydrolysis activity"/>
    <property type="evidence" value="ECO:0007669"/>
    <property type="project" value="InterPro"/>
</dbReference>
<dbReference type="InterPro" id="IPR027417">
    <property type="entry name" value="P-loop_NTPase"/>
</dbReference>
<dbReference type="PANTHER" id="PTHR24220:SF86">
    <property type="entry name" value="ABC TRANSPORTER ABCH.1"/>
    <property type="match status" value="1"/>
</dbReference>
<dbReference type="AlphaFoldDB" id="A0A1N7NLD0"/>
<dbReference type="PROSITE" id="PS00211">
    <property type="entry name" value="ABC_TRANSPORTER_1"/>
    <property type="match status" value="1"/>
</dbReference>
<dbReference type="InterPro" id="IPR017871">
    <property type="entry name" value="ABC_transporter-like_CS"/>
</dbReference>
<dbReference type="EMBL" id="FTOD01000009">
    <property type="protein sequence ID" value="SIS99174.1"/>
    <property type="molecule type" value="Genomic_DNA"/>
</dbReference>
<evidence type="ECO:0000259" key="4">
    <source>
        <dbReference type="PROSITE" id="PS50893"/>
    </source>
</evidence>
<keyword evidence="1" id="KW-0813">Transport</keyword>
<keyword evidence="3 5" id="KW-0067">ATP-binding</keyword>
<evidence type="ECO:0000256" key="3">
    <source>
        <dbReference type="ARBA" id="ARBA00022840"/>
    </source>
</evidence>
<evidence type="ECO:0000256" key="1">
    <source>
        <dbReference type="ARBA" id="ARBA00022448"/>
    </source>
</evidence>
<dbReference type="InterPro" id="IPR015854">
    <property type="entry name" value="ABC_transpr_LolD-like"/>
</dbReference>
<dbReference type="SUPFAM" id="SSF52540">
    <property type="entry name" value="P-loop containing nucleoside triphosphate hydrolases"/>
    <property type="match status" value="1"/>
</dbReference>
<organism evidence="5 6">
    <name type="scientific">Kroppenstedtia eburnea</name>
    <dbReference type="NCBI Taxonomy" id="714067"/>
    <lineage>
        <taxon>Bacteria</taxon>
        <taxon>Bacillati</taxon>
        <taxon>Bacillota</taxon>
        <taxon>Bacilli</taxon>
        <taxon>Bacillales</taxon>
        <taxon>Thermoactinomycetaceae</taxon>
        <taxon>Kroppenstedtia</taxon>
    </lineage>
</organism>
<dbReference type="Gene3D" id="3.40.50.300">
    <property type="entry name" value="P-loop containing nucleotide triphosphate hydrolases"/>
    <property type="match status" value="1"/>
</dbReference>
<name>A0A1N7NLD0_9BACL</name>
<dbReference type="SMART" id="SM00382">
    <property type="entry name" value="AAA"/>
    <property type="match status" value="1"/>
</dbReference>
<dbReference type="RefSeq" id="WP_076525709.1">
    <property type="nucleotide sequence ID" value="NZ_CP048103.1"/>
</dbReference>
<evidence type="ECO:0000313" key="5">
    <source>
        <dbReference type="EMBL" id="SIS99174.1"/>
    </source>
</evidence>
<gene>
    <name evidence="5" type="ORF">SAMN05421790_10987</name>
</gene>
<dbReference type="CDD" id="cd03255">
    <property type="entry name" value="ABC_MJ0796_LolCDE_FtsE"/>
    <property type="match status" value="1"/>
</dbReference>
<dbReference type="InterPro" id="IPR003593">
    <property type="entry name" value="AAA+_ATPase"/>
</dbReference>
<protein>
    <submittedName>
        <fullName evidence="5">Putative ABC transport system ATP-binding protein</fullName>
    </submittedName>
</protein>
<reference evidence="6" key="1">
    <citation type="submission" date="2017-01" db="EMBL/GenBank/DDBJ databases">
        <authorList>
            <person name="Varghese N."/>
            <person name="Submissions S."/>
        </authorList>
    </citation>
    <scope>NUCLEOTIDE SEQUENCE [LARGE SCALE GENOMIC DNA]</scope>
    <source>
        <strain evidence="6">DSM 45196</strain>
    </source>
</reference>
<evidence type="ECO:0000313" key="6">
    <source>
        <dbReference type="Proteomes" id="UP000186795"/>
    </source>
</evidence>
<dbReference type="PANTHER" id="PTHR24220">
    <property type="entry name" value="IMPORT ATP-BINDING PROTEIN"/>
    <property type="match status" value="1"/>
</dbReference>
<sequence>MIEAKGITKTLGGRTLFADYHLRVEEGSFLAITGESGAGKTTLLNMLSLLEKPDAGEITIAGKRNPGKREKMMLRRHTIGYLFQNYALIPNETVEENLQLALRYQKGDDRGRIIAESLERVGLKGVEKKKVYALSGGEQQRVAFARMIAKDSRYIFADEPTGNLDTKNADHIFSLLEELHTQGKTVLLVTHDLELARRAPERLAL</sequence>
<evidence type="ECO:0000256" key="2">
    <source>
        <dbReference type="ARBA" id="ARBA00022741"/>
    </source>
</evidence>
<dbReference type="Pfam" id="PF00005">
    <property type="entry name" value="ABC_tran"/>
    <property type="match status" value="1"/>
</dbReference>